<reference evidence="5" key="1">
    <citation type="journal article" date="2012" name="Stand. Genomic Sci.">
        <title>Genome sequence of the Antarctic rhodopsins-containing flavobacterium Gillisia limnaea type strain (R-8282(T)).</title>
        <authorList>
            <person name="Riedel T."/>
            <person name="Held B."/>
            <person name="Nolan M."/>
            <person name="Lucas S."/>
            <person name="Lapidus A."/>
            <person name="Tice H."/>
            <person name="Del Rio T.G."/>
            <person name="Cheng J.F."/>
            <person name="Han C."/>
            <person name="Tapia R."/>
            <person name="Goodwin L.A."/>
            <person name="Pitluck S."/>
            <person name="Liolios K."/>
            <person name="Mavromatis K."/>
            <person name="Pagani I."/>
            <person name="Ivanova N."/>
            <person name="Mikhailova N."/>
            <person name="Pati A."/>
            <person name="Chen A."/>
            <person name="Palaniappan K."/>
            <person name="Land M."/>
            <person name="Rohde M."/>
            <person name="Tindall B.J."/>
            <person name="Detter J.C."/>
            <person name="Goker M."/>
            <person name="Bristow J."/>
            <person name="Eisen J.A."/>
            <person name="Markowitz V."/>
            <person name="Hugenholtz P."/>
            <person name="Kyrpides N.C."/>
            <person name="Klenk H.P."/>
            <person name="Woyke T."/>
        </authorList>
    </citation>
    <scope>NUCLEOTIDE SEQUENCE [LARGE SCALE GENOMIC DNA]</scope>
    <source>
        <strain evidence="5">DSM 15749 / LMG 21470 / R-8282</strain>
    </source>
</reference>
<dbReference type="MEROPS" id="M38.980"/>
<sequence length="1104" mass="122751">MLHRILMTLLLVISSASLLAQETTTPTDSLKKDKKWDVSNPYTADWKINEVPLNTDEGTWMNLDVSPDGKTIAFDLLGDIYTMPVSGGKATAIRSGMPYEVQPRFSPDGSKISFTSDTGGGDNIWVMNPDGSDAKQITKEDFRLLNNAVWTADGNSIIARKHFTSGRSLGAGEMWQYHLAGTAGIQLTERKNDQQDVNEPSISPDGKYLYYSEDMYPGGDFQYNKDPNKQIYVIKRYDFETGETITISGGPGGAARPQISRDGKMLAFIKRVRTKTVLYIHDLSTGEEWPVYDKLSKDQQEAWAIFGVYPGFSWMPGNKELIIWSEGKIKKIDLENLEVQEIPFSVSNSIKIAEAHHAAQKVFSETFNPKVIRHAVTSPDGKTLVFHAIGYLWKKNLPNGKPQRLTKGTDFEYEPAFSSNGKEIVYVTWDDKNKGSIMKTGISGGNPTDLISEKGIYRSPSFSKNGKWIVFTKESGNGDLGQTFTKEPGIYTMNSDGKELRKIDKQGDFPVFNKDDSRIIFQTGGTFFGSLTKSLKSIDLSGNDERTHFNSKYANRMVPSPDNKWIVFTNLHKAYVAPFVTTGKPVDLDAKTKTFPVTQIAKDAGMNLHWSNNSKNIHWTLGEEYFTNEVANRFTFLENSPDSIPEITETGLKIGLETKTDVPSGSIAFTNARIITMDGDSVVENGTILIKENRIAAIGTSAEVQVPSSAKVYDVAGKTIMPGIVDVHAHIGAFREGITPKKHWPAYANLAFGVTTAHDPSALSETIFGISEMIKTGEMVGPRLFSTGIIIYGAEGDFKAEINSLEDARSALRRTKAFGANSVKSYNQPRREQRQQVMQAAKELNMNVVPEGGSTFFHNMSMIVDGHTGIEHNIPVAPVYKDIYTLWGNSKTSYTPTLIVNYGGINGEYYFYEKSNVWENEKLLNFMPRTIVDSRSRHRTMIPEEEYKHGPILVSETAKALSDIGVKVNLGAHGQLQGLGAHWELWLLQMGGMSNMEALQAATINGADYLGMGEEIGSLKVGKLADLIVLDKNPLENIRNSESIIYTMINGRLYNSKTMNEIGNHPKERTDFYWENNKFNEAFPWHNSTQSFTAPGCTCQATHN</sequence>
<dbReference type="Pfam" id="PF01979">
    <property type="entry name" value="Amidohydro_1"/>
    <property type="match status" value="1"/>
</dbReference>
<evidence type="ECO:0000259" key="3">
    <source>
        <dbReference type="Pfam" id="PF01979"/>
    </source>
</evidence>
<dbReference type="InterPro" id="IPR011659">
    <property type="entry name" value="WD40"/>
</dbReference>
<accession>H2BWD9</accession>
<dbReference type="eggNOG" id="COG0823">
    <property type="taxonomic scope" value="Bacteria"/>
</dbReference>
<feature type="signal peptide" evidence="2">
    <location>
        <begin position="1"/>
        <end position="20"/>
    </location>
</feature>
<dbReference type="InterPro" id="IPR032466">
    <property type="entry name" value="Metal_Hydrolase"/>
</dbReference>
<evidence type="ECO:0000256" key="2">
    <source>
        <dbReference type="SAM" id="SignalP"/>
    </source>
</evidence>
<comment type="similarity">
    <text evidence="1">Belongs to the TolB family.</text>
</comment>
<dbReference type="eggNOG" id="COG1228">
    <property type="taxonomic scope" value="Bacteria"/>
</dbReference>
<gene>
    <name evidence="4" type="ORF">Gilli_1211</name>
</gene>
<dbReference type="InterPro" id="IPR011042">
    <property type="entry name" value="6-blade_b-propeller_TolB-like"/>
</dbReference>
<dbReference type="SUPFAM" id="SSF51556">
    <property type="entry name" value="Metallo-dependent hydrolases"/>
    <property type="match status" value="1"/>
</dbReference>
<feature type="chain" id="PRO_5003560008" evidence="2">
    <location>
        <begin position="21"/>
        <end position="1104"/>
    </location>
</feature>
<name>H2BWD9_GILLR</name>
<dbReference type="Gene3D" id="2.120.10.30">
    <property type="entry name" value="TolB, C-terminal domain"/>
    <property type="match status" value="2"/>
</dbReference>
<dbReference type="RefSeq" id="WP_006988199.1">
    <property type="nucleotide sequence ID" value="NZ_JH594606.1"/>
</dbReference>
<feature type="domain" description="Amidohydrolase-related" evidence="3">
    <location>
        <begin position="719"/>
        <end position="1053"/>
    </location>
</feature>
<dbReference type="Proteomes" id="UP000003844">
    <property type="component" value="Unassembled WGS sequence"/>
</dbReference>
<keyword evidence="2" id="KW-0732">Signal</keyword>
<dbReference type="GO" id="GO:0016810">
    <property type="term" value="F:hydrolase activity, acting on carbon-nitrogen (but not peptide) bonds"/>
    <property type="evidence" value="ECO:0007669"/>
    <property type="project" value="InterPro"/>
</dbReference>
<dbReference type="HOGENOM" id="CLU_003547_0_0_10"/>
<dbReference type="STRING" id="865937.Gilli_1211"/>
<dbReference type="SUPFAM" id="SSF51338">
    <property type="entry name" value="Composite domain of metallo-dependent hydrolases"/>
    <property type="match status" value="1"/>
</dbReference>
<dbReference type="Gene3D" id="2.30.40.10">
    <property type="entry name" value="Urease, subunit C, domain 1"/>
    <property type="match status" value="2"/>
</dbReference>
<dbReference type="SUPFAM" id="SSF82171">
    <property type="entry name" value="DPP6 N-terminal domain-like"/>
    <property type="match status" value="2"/>
</dbReference>
<dbReference type="OrthoDB" id="9815657at2"/>
<dbReference type="EMBL" id="JH594606">
    <property type="protein sequence ID" value="EHQ01882.1"/>
    <property type="molecule type" value="Genomic_DNA"/>
</dbReference>
<dbReference type="AlphaFoldDB" id="H2BWD9"/>
<protein>
    <submittedName>
        <fullName evidence="4">Amidohydrolase</fullName>
    </submittedName>
</protein>
<evidence type="ECO:0000313" key="5">
    <source>
        <dbReference type="Proteomes" id="UP000003844"/>
    </source>
</evidence>
<dbReference type="InterPro" id="IPR006680">
    <property type="entry name" value="Amidohydro-rel"/>
</dbReference>
<evidence type="ECO:0000256" key="1">
    <source>
        <dbReference type="ARBA" id="ARBA00009820"/>
    </source>
</evidence>
<organism evidence="4 5">
    <name type="scientific">Gillisia limnaea (strain DSM 15749 / LMG 21470 / R-8282)</name>
    <dbReference type="NCBI Taxonomy" id="865937"/>
    <lineage>
        <taxon>Bacteria</taxon>
        <taxon>Pseudomonadati</taxon>
        <taxon>Bacteroidota</taxon>
        <taxon>Flavobacteriia</taxon>
        <taxon>Flavobacteriales</taxon>
        <taxon>Flavobacteriaceae</taxon>
        <taxon>Gillisia</taxon>
    </lineage>
</organism>
<dbReference type="PANTHER" id="PTHR36842">
    <property type="entry name" value="PROTEIN TOLB HOMOLOG"/>
    <property type="match status" value="1"/>
</dbReference>
<dbReference type="InterPro" id="IPR011059">
    <property type="entry name" value="Metal-dep_hydrolase_composite"/>
</dbReference>
<proteinExistence type="inferred from homology"/>
<keyword evidence="4" id="KW-0378">Hydrolase</keyword>
<dbReference type="Gene3D" id="3.20.20.140">
    <property type="entry name" value="Metal-dependent hydrolases"/>
    <property type="match status" value="1"/>
</dbReference>
<dbReference type="Pfam" id="PF07676">
    <property type="entry name" value="PD40"/>
    <property type="match status" value="4"/>
</dbReference>
<keyword evidence="5" id="KW-1185">Reference proteome</keyword>
<dbReference type="PANTHER" id="PTHR36842:SF1">
    <property type="entry name" value="PROTEIN TOLB"/>
    <property type="match status" value="1"/>
</dbReference>
<evidence type="ECO:0000313" key="4">
    <source>
        <dbReference type="EMBL" id="EHQ01882.1"/>
    </source>
</evidence>